<organism evidence="1">
    <name type="scientific">marine sediment metagenome</name>
    <dbReference type="NCBI Taxonomy" id="412755"/>
    <lineage>
        <taxon>unclassified sequences</taxon>
        <taxon>metagenomes</taxon>
        <taxon>ecological metagenomes</taxon>
    </lineage>
</organism>
<protein>
    <submittedName>
        <fullName evidence="1">Uncharacterized protein</fullName>
    </submittedName>
</protein>
<name>X1QFV7_9ZZZZ</name>
<proteinExistence type="predicted"/>
<dbReference type="EMBL" id="BARV01031837">
    <property type="protein sequence ID" value="GAI42154.1"/>
    <property type="molecule type" value="Genomic_DNA"/>
</dbReference>
<accession>X1QFV7</accession>
<reference evidence="1" key="1">
    <citation type="journal article" date="2014" name="Front. Microbiol.">
        <title>High frequency of phylogenetically diverse reductive dehalogenase-homologous genes in deep subseafloor sedimentary metagenomes.</title>
        <authorList>
            <person name="Kawai M."/>
            <person name="Futagami T."/>
            <person name="Toyoda A."/>
            <person name="Takaki Y."/>
            <person name="Nishi S."/>
            <person name="Hori S."/>
            <person name="Arai W."/>
            <person name="Tsubouchi T."/>
            <person name="Morono Y."/>
            <person name="Uchiyama I."/>
            <person name="Ito T."/>
            <person name="Fujiyama A."/>
            <person name="Inagaki F."/>
            <person name="Takami H."/>
        </authorList>
    </citation>
    <scope>NUCLEOTIDE SEQUENCE</scope>
    <source>
        <strain evidence="1">Expedition CK06-06</strain>
    </source>
</reference>
<dbReference type="AlphaFoldDB" id="X1QFV7"/>
<gene>
    <name evidence="1" type="ORF">S06H3_50296</name>
</gene>
<evidence type="ECO:0000313" key="1">
    <source>
        <dbReference type="EMBL" id="GAI42154.1"/>
    </source>
</evidence>
<comment type="caution">
    <text evidence="1">The sequence shown here is derived from an EMBL/GenBank/DDBJ whole genome shotgun (WGS) entry which is preliminary data.</text>
</comment>
<sequence length="44" mass="5130">MRETLEDPLYGNVESHIAIKMVSHEKDKEAMMLKDKVHKYGEVV</sequence>